<dbReference type="PANTHER" id="PTHR11654">
    <property type="entry name" value="OLIGOPEPTIDE TRANSPORTER-RELATED"/>
    <property type="match status" value="1"/>
</dbReference>
<comment type="subcellular location">
    <subcellularLocation>
        <location evidence="1">Membrane</location>
        <topology evidence="1">Multi-pass membrane protein</topology>
    </subcellularLocation>
</comment>
<organism evidence="8 9">
    <name type="scientific">Anisodus tanguticus</name>
    <dbReference type="NCBI Taxonomy" id="243964"/>
    <lineage>
        <taxon>Eukaryota</taxon>
        <taxon>Viridiplantae</taxon>
        <taxon>Streptophyta</taxon>
        <taxon>Embryophyta</taxon>
        <taxon>Tracheophyta</taxon>
        <taxon>Spermatophyta</taxon>
        <taxon>Magnoliopsida</taxon>
        <taxon>eudicotyledons</taxon>
        <taxon>Gunneridae</taxon>
        <taxon>Pentapetalae</taxon>
        <taxon>asterids</taxon>
        <taxon>lamiids</taxon>
        <taxon>Solanales</taxon>
        <taxon>Solanaceae</taxon>
        <taxon>Solanoideae</taxon>
        <taxon>Hyoscyameae</taxon>
        <taxon>Anisodus</taxon>
    </lineage>
</organism>
<evidence type="ECO:0000256" key="4">
    <source>
        <dbReference type="ARBA" id="ARBA00022989"/>
    </source>
</evidence>
<evidence type="ECO:0000313" key="9">
    <source>
        <dbReference type="Proteomes" id="UP001291623"/>
    </source>
</evidence>
<evidence type="ECO:0000256" key="6">
    <source>
        <dbReference type="ARBA" id="ARBA00044504"/>
    </source>
</evidence>
<evidence type="ECO:0000256" key="5">
    <source>
        <dbReference type="ARBA" id="ARBA00023136"/>
    </source>
</evidence>
<dbReference type="InterPro" id="IPR000109">
    <property type="entry name" value="POT_fam"/>
</dbReference>
<dbReference type="GO" id="GO:0016020">
    <property type="term" value="C:membrane"/>
    <property type="evidence" value="ECO:0007669"/>
    <property type="project" value="UniProtKB-SubCell"/>
</dbReference>
<evidence type="ECO:0000256" key="3">
    <source>
        <dbReference type="ARBA" id="ARBA00022692"/>
    </source>
</evidence>
<sequence length="438" mass="50234">MAFIATGVSLVFVVALRNRNFRLPGNEHELHEIHDKEARNYTEILRKTDQFKELIKHESAKYRDFLIFTGNWILHKFSGGEYCEQRLSVLNFGFYLLCASWYKYKKVDVNSEDVVPIWLPKEKLQSKWKFAEISRLKQSNFQTREELEELFVYGIDTMAFISNGVSLVTYFYGYMNFSLTKSATTVTNFMETALFGASLSDTYFSRFKTCVLLAAFKSCSSTFQPTETPCKDVPLSQNNQYQSADRGADQFDEKDPKEAAQLSSYFNWLLFYITVGAMLGVTFLVWISDNQGWDWSFGVCCVAVGFAILLLTMGKQFYRYNAPNGSPLMRISQVFVAAFRNRNLPLPQTKEDLHQIKGREPENGTEILQRTDQFKFLDRASILRTSQEASTSSAHGPWSLCTVSQVEETNIVYKKPELNQEDDISDKKAKGKIEACVV</sequence>
<reference evidence="8" key="1">
    <citation type="submission" date="2023-12" db="EMBL/GenBank/DDBJ databases">
        <title>Genome assembly of Anisodus tanguticus.</title>
        <authorList>
            <person name="Wang Y.-J."/>
        </authorList>
    </citation>
    <scope>NUCLEOTIDE SEQUENCE</scope>
    <source>
        <strain evidence="8">KB-2021</strain>
        <tissue evidence="8">Leaf</tissue>
    </source>
</reference>
<keyword evidence="4 7" id="KW-1133">Transmembrane helix</keyword>
<keyword evidence="9" id="KW-1185">Reference proteome</keyword>
<accession>A0AAE1V958</accession>
<evidence type="ECO:0000256" key="1">
    <source>
        <dbReference type="ARBA" id="ARBA00004141"/>
    </source>
</evidence>
<dbReference type="GO" id="GO:0022857">
    <property type="term" value="F:transmembrane transporter activity"/>
    <property type="evidence" value="ECO:0007669"/>
    <property type="project" value="InterPro"/>
</dbReference>
<evidence type="ECO:0000313" key="8">
    <source>
        <dbReference type="EMBL" id="KAK4352045.1"/>
    </source>
</evidence>
<dbReference type="EMBL" id="JAVYJV010000015">
    <property type="protein sequence ID" value="KAK4352045.1"/>
    <property type="molecule type" value="Genomic_DNA"/>
</dbReference>
<evidence type="ECO:0000256" key="7">
    <source>
        <dbReference type="SAM" id="Phobius"/>
    </source>
</evidence>
<comment type="similarity">
    <text evidence="2">Belongs to the major facilitator superfamily. Proton-dependent oligopeptide transporter (POT/PTR) (TC 2.A.17) family.</text>
</comment>
<feature type="transmembrane region" description="Helical" evidence="7">
    <location>
        <begin position="265"/>
        <end position="287"/>
    </location>
</feature>
<evidence type="ECO:0000256" key="2">
    <source>
        <dbReference type="ARBA" id="ARBA00005982"/>
    </source>
</evidence>
<gene>
    <name evidence="8" type="ORF">RND71_027563</name>
</gene>
<comment type="similarity">
    <text evidence="6">Belongs to the major facilitator superfamily. Phosphate:H(+) symporter (TC 2.A.1.9) family.</text>
</comment>
<keyword evidence="3 7" id="KW-0812">Transmembrane</keyword>
<dbReference type="Gene3D" id="1.20.1250.20">
    <property type="entry name" value="MFS general substrate transporter like domains"/>
    <property type="match status" value="1"/>
</dbReference>
<feature type="transmembrane region" description="Helical" evidence="7">
    <location>
        <begin position="293"/>
        <end position="311"/>
    </location>
</feature>
<proteinExistence type="inferred from homology"/>
<dbReference type="Proteomes" id="UP001291623">
    <property type="component" value="Unassembled WGS sequence"/>
</dbReference>
<keyword evidence="5 7" id="KW-0472">Membrane</keyword>
<name>A0AAE1V958_9SOLA</name>
<dbReference type="AlphaFoldDB" id="A0AAE1V958"/>
<dbReference type="InterPro" id="IPR036259">
    <property type="entry name" value="MFS_trans_sf"/>
</dbReference>
<dbReference type="Pfam" id="PF00854">
    <property type="entry name" value="PTR2"/>
    <property type="match status" value="1"/>
</dbReference>
<protein>
    <submittedName>
        <fullName evidence="8">Uncharacterized protein</fullName>
    </submittedName>
</protein>
<comment type="caution">
    <text evidence="8">The sequence shown here is derived from an EMBL/GenBank/DDBJ whole genome shotgun (WGS) entry which is preliminary data.</text>
</comment>
<feature type="transmembrane region" description="Helical" evidence="7">
    <location>
        <begin position="150"/>
        <end position="172"/>
    </location>
</feature>
<dbReference type="SUPFAM" id="SSF103473">
    <property type="entry name" value="MFS general substrate transporter"/>
    <property type="match status" value="1"/>
</dbReference>